<dbReference type="FunFam" id="3.30.70.580:FF:000001">
    <property type="entry name" value="tRNA pseudouridine synthase A"/>
    <property type="match status" value="1"/>
</dbReference>
<dbReference type="Gene3D" id="3.30.70.660">
    <property type="entry name" value="Pseudouridine synthase I, catalytic domain, C-terminal subdomain"/>
    <property type="match status" value="1"/>
</dbReference>
<dbReference type="InterPro" id="IPR020103">
    <property type="entry name" value="PsdUridine_synth_cat_dom_sf"/>
</dbReference>
<evidence type="ECO:0000256" key="2">
    <source>
        <dbReference type="ARBA" id="ARBA00022694"/>
    </source>
</evidence>
<feature type="binding site" evidence="4 6">
    <location>
        <position position="120"/>
    </location>
    <ligand>
        <name>substrate</name>
    </ligand>
</feature>
<keyword evidence="3 4" id="KW-0413">Isomerase</keyword>
<sequence>MSADPLPAGGRIACRIEYNGSGYNGWQIQPHPGSRTVQQELESALGSVADCSLRVHCAGRTDTGVHGHCQIIHFDAPAARSPKAWVVGTNASLPEDVRVHWAVPVPDTFHARFSALSRRYRYLIANTPVRPPLFCKQLTWHRFPLDAELMHAEAQCLPGEQDFSAFRAASCQSSTPMRNVYAVEVFRQGELVVVDIQANAFLHHMVRNIVGSLIAVGAGRQPAGWTAAVLRGRDRTLAADTAPPHGLYLADVAYPGDYRLPPTPYGPLFLRARRH</sequence>
<comment type="catalytic activity">
    <reaction evidence="4 7">
        <text>uridine(38/39/40) in tRNA = pseudouridine(38/39/40) in tRNA</text>
        <dbReference type="Rhea" id="RHEA:22376"/>
        <dbReference type="Rhea" id="RHEA-COMP:10085"/>
        <dbReference type="Rhea" id="RHEA-COMP:10087"/>
        <dbReference type="ChEBI" id="CHEBI:65314"/>
        <dbReference type="ChEBI" id="CHEBI:65315"/>
        <dbReference type="EC" id="5.4.99.12"/>
    </reaction>
</comment>
<comment type="caution">
    <text evidence="4">Lacks conserved residue(s) required for the propagation of feature annotation.</text>
</comment>
<dbReference type="Gene3D" id="3.30.70.580">
    <property type="entry name" value="Pseudouridine synthase I, catalytic domain, N-terminal subdomain"/>
    <property type="match status" value="1"/>
</dbReference>
<evidence type="ECO:0000313" key="10">
    <source>
        <dbReference type="Proteomes" id="UP000235005"/>
    </source>
</evidence>
<evidence type="ECO:0000256" key="1">
    <source>
        <dbReference type="ARBA" id="ARBA00009375"/>
    </source>
</evidence>
<gene>
    <name evidence="4" type="primary">truA</name>
    <name evidence="9" type="ORF">C0039_07790</name>
</gene>
<dbReference type="Pfam" id="PF01416">
    <property type="entry name" value="PseudoU_synth_1"/>
    <property type="match status" value="2"/>
</dbReference>
<keyword evidence="2 4" id="KW-0819">tRNA processing</keyword>
<dbReference type="InterPro" id="IPR020097">
    <property type="entry name" value="PsdUridine_synth_TruA_a/b_dom"/>
</dbReference>
<dbReference type="GO" id="GO:0003723">
    <property type="term" value="F:RNA binding"/>
    <property type="evidence" value="ECO:0007669"/>
    <property type="project" value="InterPro"/>
</dbReference>
<dbReference type="PIRSF" id="PIRSF001430">
    <property type="entry name" value="tRNA_psdUrid_synth"/>
    <property type="match status" value="1"/>
</dbReference>
<evidence type="ECO:0000256" key="7">
    <source>
        <dbReference type="RuleBase" id="RU003792"/>
    </source>
</evidence>
<evidence type="ECO:0000256" key="5">
    <source>
        <dbReference type="PIRSR" id="PIRSR001430-1"/>
    </source>
</evidence>
<comment type="function">
    <text evidence="4">Formation of pseudouridine at positions 38, 39 and 40 in the anticodon stem and loop of transfer RNAs.</text>
</comment>
<dbReference type="EC" id="5.4.99.12" evidence="4"/>
<evidence type="ECO:0000256" key="4">
    <source>
        <dbReference type="HAMAP-Rule" id="MF_00171"/>
    </source>
</evidence>
<dbReference type="PANTHER" id="PTHR11142">
    <property type="entry name" value="PSEUDOURIDYLATE SYNTHASE"/>
    <property type="match status" value="1"/>
</dbReference>
<dbReference type="GO" id="GO:0160147">
    <property type="term" value="F:tRNA pseudouridine(38-40) synthase activity"/>
    <property type="evidence" value="ECO:0007669"/>
    <property type="project" value="UniProtKB-EC"/>
</dbReference>
<reference evidence="9 10" key="1">
    <citation type="submission" date="2018-01" db="EMBL/GenBank/DDBJ databases">
        <title>The draft genome sequence of Halioglobus lutimaris HF004.</title>
        <authorList>
            <person name="Du Z.-J."/>
            <person name="Shi M.-J."/>
        </authorList>
    </citation>
    <scope>NUCLEOTIDE SEQUENCE [LARGE SCALE GENOMIC DNA]</scope>
    <source>
        <strain evidence="9 10">HF004</strain>
    </source>
</reference>
<dbReference type="AlphaFoldDB" id="A0A2N5X4W3"/>
<organism evidence="9 10">
    <name type="scientific">Pseudohalioglobus lutimaris</name>
    <dbReference type="NCBI Taxonomy" id="1737061"/>
    <lineage>
        <taxon>Bacteria</taxon>
        <taxon>Pseudomonadati</taxon>
        <taxon>Pseudomonadota</taxon>
        <taxon>Gammaproteobacteria</taxon>
        <taxon>Cellvibrionales</taxon>
        <taxon>Halieaceae</taxon>
        <taxon>Pseudohalioglobus</taxon>
    </lineage>
</organism>
<dbReference type="NCBIfam" id="TIGR00071">
    <property type="entry name" value="hisT_truA"/>
    <property type="match status" value="1"/>
</dbReference>
<feature type="active site" description="Nucleophile" evidence="4 5">
    <location>
        <position position="62"/>
    </location>
</feature>
<evidence type="ECO:0000256" key="3">
    <source>
        <dbReference type="ARBA" id="ARBA00023235"/>
    </source>
</evidence>
<keyword evidence="10" id="KW-1185">Reference proteome</keyword>
<dbReference type="HAMAP" id="MF_00171">
    <property type="entry name" value="TruA"/>
    <property type="match status" value="1"/>
</dbReference>
<dbReference type="Proteomes" id="UP000235005">
    <property type="component" value="Unassembled WGS sequence"/>
</dbReference>
<evidence type="ECO:0000256" key="6">
    <source>
        <dbReference type="PIRSR" id="PIRSR001430-2"/>
    </source>
</evidence>
<dbReference type="EMBL" id="PKUS01000007">
    <property type="protein sequence ID" value="PLW69526.1"/>
    <property type="molecule type" value="Genomic_DNA"/>
</dbReference>
<evidence type="ECO:0000259" key="8">
    <source>
        <dbReference type="Pfam" id="PF01416"/>
    </source>
</evidence>
<protein>
    <recommendedName>
        <fullName evidence="4">tRNA pseudouridine synthase A</fullName>
        <ecNumber evidence="4">5.4.99.12</ecNumber>
    </recommendedName>
    <alternativeName>
        <fullName evidence="4">tRNA pseudouridine(38-40) synthase</fullName>
    </alternativeName>
    <alternativeName>
        <fullName evidence="4">tRNA pseudouridylate synthase I</fullName>
    </alternativeName>
    <alternativeName>
        <fullName evidence="4">tRNA-uridine isomerase I</fullName>
    </alternativeName>
</protein>
<comment type="subunit">
    <text evidence="4">Homodimer.</text>
</comment>
<dbReference type="PANTHER" id="PTHR11142:SF0">
    <property type="entry name" value="TRNA PSEUDOURIDINE SYNTHASE-LIKE 1"/>
    <property type="match status" value="1"/>
</dbReference>
<comment type="similarity">
    <text evidence="1 4 7">Belongs to the tRNA pseudouridine synthase TruA family.</text>
</comment>
<dbReference type="OrthoDB" id="9811823at2"/>
<dbReference type="GO" id="GO:0031119">
    <property type="term" value="P:tRNA pseudouridine synthesis"/>
    <property type="evidence" value="ECO:0007669"/>
    <property type="project" value="UniProtKB-UniRule"/>
</dbReference>
<dbReference type="InterPro" id="IPR020095">
    <property type="entry name" value="PsdUridine_synth_TruA_C"/>
</dbReference>
<proteinExistence type="inferred from homology"/>
<comment type="caution">
    <text evidence="9">The sequence shown here is derived from an EMBL/GenBank/DDBJ whole genome shotgun (WGS) entry which is preliminary data.</text>
</comment>
<feature type="domain" description="Pseudouridine synthase I TruA alpha/beta" evidence="8">
    <location>
        <begin position="17"/>
        <end position="113"/>
    </location>
</feature>
<dbReference type="SUPFAM" id="SSF55120">
    <property type="entry name" value="Pseudouridine synthase"/>
    <property type="match status" value="1"/>
</dbReference>
<dbReference type="InterPro" id="IPR001406">
    <property type="entry name" value="PsdUridine_synth_TruA"/>
</dbReference>
<dbReference type="InterPro" id="IPR020094">
    <property type="entry name" value="TruA/RsuA/RluB/E/F_N"/>
</dbReference>
<name>A0A2N5X4W3_9GAMM</name>
<accession>A0A2N5X4W3</accession>
<feature type="domain" description="Pseudouridine synthase I TruA alpha/beta" evidence="8">
    <location>
        <begin position="154"/>
        <end position="255"/>
    </location>
</feature>
<evidence type="ECO:0000313" key="9">
    <source>
        <dbReference type="EMBL" id="PLW69526.1"/>
    </source>
</evidence>
<dbReference type="CDD" id="cd02570">
    <property type="entry name" value="PseudoU_synth_EcTruA"/>
    <property type="match status" value="1"/>
</dbReference>